<dbReference type="Pfam" id="PF00293">
    <property type="entry name" value="NUDIX"/>
    <property type="match status" value="1"/>
</dbReference>
<evidence type="ECO:0000256" key="2">
    <source>
        <dbReference type="ARBA" id="ARBA00022801"/>
    </source>
</evidence>
<dbReference type="InterPro" id="IPR020476">
    <property type="entry name" value="Nudix_hydrolase"/>
</dbReference>
<dbReference type="PRINTS" id="PR00502">
    <property type="entry name" value="NUDIXFAMILY"/>
</dbReference>
<dbReference type="SUPFAM" id="SSF55811">
    <property type="entry name" value="Nudix"/>
    <property type="match status" value="1"/>
</dbReference>
<evidence type="ECO:0000313" key="5">
    <source>
        <dbReference type="EMBL" id="RAW19642.1"/>
    </source>
</evidence>
<protein>
    <submittedName>
        <fullName evidence="5">NTP pyrophosphohydrolase</fullName>
    </submittedName>
</protein>
<accession>A0A329R874</accession>
<name>A0A329R874_9BACL</name>
<dbReference type="CDD" id="cd04677">
    <property type="entry name" value="NUDIX_Hydrolase"/>
    <property type="match status" value="1"/>
</dbReference>
<organism evidence="5 6">
    <name type="scientific">Paenibacillus taichungensis</name>
    <dbReference type="NCBI Taxonomy" id="484184"/>
    <lineage>
        <taxon>Bacteria</taxon>
        <taxon>Bacillati</taxon>
        <taxon>Bacillota</taxon>
        <taxon>Bacilli</taxon>
        <taxon>Bacillales</taxon>
        <taxon>Paenibacillaceae</taxon>
        <taxon>Paenibacillus</taxon>
    </lineage>
</organism>
<reference evidence="5 6" key="1">
    <citation type="submission" date="2018-04" db="EMBL/GenBank/DDBJ databases">
        <title>Paenibacillus taichungensis Genome sequencing and assembly.</title>
        <authorList>
            <person name="Xu J."/>
            <person name="Rensing C."/>
            <person name="Mazhar H.S."/>
        </authorList>
    </citation>
    <scope>NUCLEOTIDE SEQUENCE [LARGE SCALE GENOMIC DNA]</scope>
    <source>
        <strain evidence="5 6">NC1</strain>
    </source>
</reference>
<comment type="similarity">
    <text evidence="3">Belongs to the Nudix hydrolase family.</text>
</comment>
<feature type="domain" description="Nudix hydrolase" evidence="4">
    <location>
        <begin position="16"/>
        <end position="151"/>
    </location>
</feature>
<evidence type="ECO:0000256" key="1">
    <source>
        <dbReference type="ARBA" id="ARBA00001946"/>
    </source>
</evidence>
<sequence>MMDYIKWIRSKVGSEMIILNFAGAIIVNEAGQILLQRRRDKNAWGFPGGAMELGESAEETAIREVKEETGLTIFIEKLIGVYTKYFDKYSNGDRAQTISFFYQGCISNGELISSNEESIELKFFNPDEMPDLFNQQHTDAFNDFRAQKVGVFR</sequence>
<dbReference type="PANTHER" id="PTHR43046">
    <property type="entry name" value="GDP-MANNOSE MANNOSYL HYDROLASE"/>
    <property type="match status" value="1"/>
</dbReference>
<comment type="caution">
    <text evidence="5">The sequence shown here is derived from an EMBL/GenBank/DDBJ whole genome shotgun (WGS) entry which is preliminary data.</text>
</comment>
<dbReference type="Proteomes" id="UP000250642">
    <property type="component" value="Unassembled WGS sequence"/>
</dbReference>
<gene>
    <name evidence="5" type="ORF">DC345_00590</name>
</gene>
<proteinExistence type="inferred from homology"/>
<evidence type="ECO:0000256" key="3">
    <source>
        <dbReference type="RuleBase" id="RU003476"/>
    </source>
</evidence>
<dbReference type="InterPro" id="IPR015797">
    <property type="entry name" value="NUDIX_hydrolase-like_dom_sf"/>
</dbReference>
<dbReference type="PROSITE" id="PS00893">
    <property type="entry name" value="NUDIX_BOX"/>
    <property type="match status" value="1"/>
</dbReference>
<comment type="cofactor">
    <cofactor evidence="1">
        <name>Mg(2+)</name>
        <dbReference type="ChEBI" id="CHEBI:18420"/>
    </cofactor>
</comment>
<dbReference type="RefSeq" id="WP_113051721.1">
    <property type="nucleotide sequence ID" value="NZ_JBHJZT010000001.1"/>
</dbReference>
<dbReference type="Gene3D" id="3.90.79.10">
    <property type="entry name" value="Nucleoside Triphosphate Pyrophosphohydrolase"/>
    <property type="match status" value="1"/>
</dbReference>
<dbReference type="AlphaFoldDB" id="A0A329R874"/>
<dbReference type="InterPro" id="IPR020084">
    <property type="entry name" value="NUDIX_hydrolase_CS"/>
</dbReference>
<evidence type="ECO:0000313" key="6">
    <source>
        <dbReference type="Proteomes" id="UP000250642"/>
    </source>
</evidence>
<dbReference type="InterPro" id="IPR000086">
    <property type="entry name" value="NUDIX_hydrolase_dom"/>
</dbReference>
<dbReference type="PANTHER" id="PTHR43046:SF2">
    <property type="entry name" value="8-OXO-DGTP DIPHOSPHATASE-RELATED"/>
    <property type="match status" value="1"/>
</dbReference>
<dbReference type="EMBL" id="QEVW01000001">
    <property type="protein sequence ID" value="RAW19642.1"/>
    <property type="molecule type" value="Genomic_DNA"/>
</dbReference>
<evidence type="ECO:0000259" key="4">
    <source>
        <dbReference type="PROSITE" id="PS51462"/>
    </source>
</evidence>
<keyword evidence="2 3" id="KW-0378">Hydrolase</keyword>
<dbReference type="PROSITE" id="PS51462">
    <property type="entry name" value="NUDIX"/>
    <property type="match status" value="1"/>
</dbReference>
<dbReference type="GO" id="GO:0016787">
    <property type="term" value="F:hydrolase activity"/>
    <property type="evidence" value="ECO:0007669"/>
    <property type="project" value="UniProtKB-KW"/>
</dbReference>